<dbReference type="Proteomes" id="UP000228613">
    <property type="component" value="Unassembled WGS sequence"/>
</dbReference>
<reference evidence="3" key="1">
    <citation type="submission" date="2017-09" db="EMBL/GenBank/DDBJ databases">
        <title>Depth-based differentiation of microbial function through sediment-hosted aquifers and enrichment of novel symbionts in the deep terrestrial subsurface.</title>
        <authorList>
            <person name="Probst A.J."/>
            <person name="Ladd B."/>
            <person name="Jarett J.K."/>
            <person name="Geller-Mcgrath D.E."/>
            <person name="Sieber C.M.K."/>
            <person name="Emerson J.B."/>
            <person name="Anantharaman K."/>
            <person name="Thomas B.C."/>
            <person name="Malmstrom R."/>
            <person name="Stieglmeier M."/>
            <person name="Klingl A."/>
            <person name="Woyke T."/>
            <person name="Ryan C.M."/>
            <person name="Banfield J.F."/>
        </authorList>
    </citation>
    <scope>NUCLEOTIDE SEQUENCE [LARGE SCALE GENOMIC DNA]</scope>
</reference>
<dbReference type="AlphaFoldDB" id="A0A2J0JHA8"/>
<dbReference type="EMBL" id="PFCP01000061">
    <property type="protein sequence ID" value="PIR68705.1"/>
    <property type="molecule type" value="Genomic_DNA"/>
</dbReference>
<proteinExistence type="predicted"/>
<accession>A0A2J0JHA8</accession>
<sequence>MNYELRIKKSNSGGYTIIETMIAISLFLVIVTIGLGALLNANALHKRSQSTRSIMDNLSFIMEDMSRNIRTGSEYSCGNVGDILGKNTLLNCTGDKNIAFTSSYDGSRWVYQIYSNIIYKSTDGVVTYTNLLPDGIEIDKDSGFTVVGAKSSDTLQPLVTIRLSGTIIDESNGSLIPFSLQTSVSQRLLDRQ</sequence>
<protein>
    <submittedName>
        <fullName evidence="2">Uncharacterized protein</fullName>
    </submittedName>
</protein>
<comment type="caution">
    <text evidence="2">The sequence shown here is derived from an EMBL/GenBank/DDBJ whole genome shotgun (WGS) entry which is preliminary data.</text>
</comment>
<name>A0A2J0JHA8_9BACT</name>
<gene>
    <name evidence="2" type="ORF">COU48_02465</name>
</gene>
<feature type="transmembrane region" description="Helical" evidence="1">
    <location>
        <begin position="20"/>
        <end position="39"/>
    </location>
</feature>
<evidence type="ECO:0000256" key="1">
    <source>
        <dbReference type="SAM" id="Phobius"/>
    </source>
</evidence>
<keyword evidence="1" id="KW-0472">Membrane</keyword>
<evidence type="ECO:0000313" key="3">
    <source>
        <dbReference type="Proteomes" id="UP000228613"/>
    </source>
</evidence>
<organism evidence="2 3">
    <name type="scientific">Candidatus Nomurabacteria bacterium CG10_big_fil_rev_8_21_14_0_10_03_31_7</name>
    <dbReference type="NCBI Taxonomy" id="1974730"/>
    <lineage>
        <taxon>Bacteria</taxon>
        <taxon>Candidatus Nomuraibacteriota</taxon>
    </lineage>
</organism>
<evidence type="ECO:0000313" key="2">
    <source>
        <dbReference type="EMBL" id="PIR68705.1"/>
    </source>
</evidence>
<keyword evidence="1" id="KW-0812">Transmembrane</keyword>
<keyword evidence="1" id="KW-1133">Transmembrane helix</keyword>